<evidence type="ECO:0000256" key="1">
    <source>
        <dbReference type="PROSITE-ProRule" id="PRU00409"/>
    </source>
</evidence>
<dbReference type="InterPro" id="IPR036291">
    <property type="entry name" value="NAD(P)-bd_dom_sf"/>
</dbReference>
<dbReference type="RefSeq" id="WP_272738707.1">
    <property type="nucleotide sequence ID" value="NZ_CP116942.1"/>
</dbReference>
<name>A0AAE9YE73_9ACTN</name>
<dbReference type="GO" id="GO:0043758">
    <property type="term" value="F:acetate-CoA ligase (ADP-forming) activity"/>
    <property type="evidence" value="ECO:0007669"/>
    <property type="project" value="InterPro"/>
</dbReference>
<keyword evidence="1" id="KW-0067">ATP-binding</keyword>
<gene>
    <name evidence="4" type="ORF">PO878_10715</name>
</gene>
<dbReference type="Gene3D" id="3.30.470.20">
    <property type="entry name" value="ATP-grasp fold, B domain"/>
    <property type="match status" value="1"/>
</dbReference>
<dbReference type="InterPro" id="IPR011761">
    <property type="entry name" value="ATP-grasp"/>
</dbReference>
<feature type="region of interest" description="Disordered" evidence="2">
    <location>
        <begin position="217"/>
        <end position="239"/>
    </location>
</feature>
<dbReference type="GO" id="GO:0046872">
    <property type="term" value="F:metal ion binding"/>
    <property type="evidence" value="ECO:0007669"/>
    <property type="project" value="InterPro"/>
</dbReference>
<dbReference type="PANTHER" id="PTHR42793">
    <property type="entry name" value="COA BINDING DOMAIN CONTAINING PROTEIN"/>
    <property type="match status" value="1"/>
</dbReference>
<keyword evidence="5" id="KW-1185">Reference proteome</keyword>
<proteinExistence type="predicted"/>
<dbReference type="Pfam" id="PF13607">
    <property type="entry name" value="Succ_CoA_lig"/>
    <property type="match status" value="1"/>
</dbReference>
<dbReference type="PROSITE" id="PS50975">
    <property type="entry name" value="ATP_GRASP"/>
    <property type="match status" value="1"/>
</dbReference>
<organism evidence="4 5">
    <name type="scientific">Iamia majanohamensis</name>
    <dbReference type="NCBI Taxonomy" id="467976"/>
    <lineage>
        <taxon>Bacteria</taxon>
        <taxon>Bacillati</taxon>
        <taxon>Actinomycetota</taxon>
        <taxon>Acidimicrobiia</taxon>
        <taxon>Acidimicrobiales</taxon>
        <taxon>Iamiaceae</taxon>
        <taxon>Iamia</taxon>
    </lineage>
</organism>
<dbReference type="PANTHER" id="PTHR42793:SF1">
    <property type="entry name" value="PEPTIDYL-LYSINE N-ACETYLTRANSFERASE PATZ"/>
    <property type="match status" value="1"/>
</dbReference>
<evidence type="ECO:0000259" key="3">
    <source>
        <dbReference type="PROSITE" id="PS50975"/>
    </source>
</evidence>
<dbReference type="SUPFAM" id="SSF51735">
    <property type="entry name" value="NAD(P)-binding Rossmann-fold domains"/>
    <property type="match status" value="1"/>
</dbReference>
<sequence length="725" mass="74343">MSPQSSRTLSEAASKALLRGHGVPLLDEREVTTAEDAAKAAEDLGLPVVVKLCGDAIAHKTERGLVRLGLADVDDVARAGADLLAAATPEDGDVSLLVAPMVKGNRELIAGVSRDPQFGPTVLLGVGGILAEAVGDAVVRLVPLSRADAEDMVDGLATQALLGPFRGEPAVDRDALCDVLLGLSAAAEADPGIASIDLNPLIVVDGRPVAVDALVERSDDAGEAPTDARGPAAGGRPAPTAEQFRALFAPRGVIVAGASTHPGKFGFVSLHNILASGYEGEVFATNRDGAEVLGVQSVPDVDQVPEGRADLVFVCTPAGANPDLLRKAAAKGVRAAFITSAGYGEAGEEGRAAQDELVALCDELGILLAGPNGQGVVSTPVSLCAQIVAPNPPAGRIGVASQSGNFVSSFENLAMATGVGISRAVSAGNAAAVTVPDYLEHYAEDPATAVGLAYVEGVPDGAAFARRIRSVAARKPLVLLKGGATAGGQSAAASHTGSLATDDRVFDGACRQAGASRATSVEDAFEAAATFATQPLPAGPRTAVLTTAGGWGVVCADAITRSDLVLAPLPDDLRAAIDEKLPPRWSRANPVDLAGGETRDTIPEVMALIAEHPEVDALIYLGLGIQANQARLMRQGSFHPDHGIGRIVDYHERQDARFAQAAADTSDATGKPVLCATELAVADPDNAGPATVRATGRLCYPSADRAVRALEHLWRRARFLDRHRG</sequence>
<feature type="compositionally biased region" description="Low complexity" evidence="2">
    <location>
        <begin position="224"/>
        <end position="239"/>
    </location>
</feature>
<dbReference type="InterPro" id="IPR016102">
    <property type="entry name" value="Succinyl-CoA_synth-like"/>
</dbReference>
<keyword evidence="4" id="KW-0436">Ligase</keyword>
<dbReference type="SMART" id="SM00881">
    <property type="entry name" value="CoA_binding"/>
    <property type="match status" value="1"/>
</dbReference>
<dbReference type="EMBL" id="CP116942">
    <property type="protein sequence ID" value="WCO69194.1"/>
    <property type="molecule type" value="Genomic_DNA"/>
</dbReference>
<dbReference type="AlphaFoldDB" id="A0AAE9YE73"/>
<dbReference type="Proteomes" id="UP001216390">
    <property type="component" value="Chromosome"/>
</dbReference>
<dbReference type="InterPro" id="IPR043938">
    <property type="entry name" value="Ligase_CoA_dom"/>
</dbReference>
<dbReference type="Pfam" id="PF13380">
    <property type="entry name" value="CoA_binding_2"/>
    <property type="match status" value="1"/>
</dbReference>
<dbReference type="InterPro" id="IPR032875">
    <property type="entry name" value="Succ_CoA_lig_flav_dom"/>
</dbReference>
<accession>A0AAE9YE73</accession>
<dbReference type="SUPFAM" id="SSF56059">
    <property type="entry name" value="Glutathione synthetase ATP-binding domain-like"/>
    <property type="match status" value="1"/>
</dbReference>
<dbReference type="GO" id="GO:0005524">
    <property type="term" value="F:ATP binding"/>
    <property type="evidence" value="ECO:0007669"/>
    <property type="project" value="UniProtKB-UniRule"/>
</dbReference>
<evidence type="ECO:0000313" key="4">
    <source>
        <dbReference type="EMBL" id="WCO69194.1"/>
    </source>
</evidence>
<dbReference type="InterPro" id="IPR013815">
    <property type="entry name" value="ATP_grasp_subdomain_1"/>
</dbReference>
<protein>
    <submittedName>
        <fullName evidence="4">Acetate--CoA ligase family protein</fullName>
    </submittedName>
</protein>
<dbReference type="SUPFAM" id="SSF52210">
    <property type="entry name" value="Succinyl-CoA synthetase domains"/>
    <property type="match status" value="2"/>
</dbReference>
<evidence type="ECO:0000256" key="2">
    <source>
        <dbReference type="SAM" id="MobiDB-lite"/>
    </source>
</evidence>
<dbReference type="InterPro" id="IPR003781">
    <property type="entry name" value="CoA-bd"/>
</dbReference>
<dbReference type="KEGG" id="ima:PO878_10715"/>
<feature type="domain" description="ATP-grasp" evidence="3">
    <location>
        <begin position="15"/>
        <end position="51"/>
    </location>
</feature>
<dbReference type="Gene3D" id="3.40.50.261">
    <property type="entry name" value="Succinyl-CoA synthetase domains"/>
    <property type="match status" value="2"/>
</dbReference>
<reference evidence="4" key="1">
    <citation type="submission" date="2023-01" db="EMBL/GenBank/DDBJ databases">
        <title>The diversity of Class Acidimicrobiia in South China Sea sediment environments and the proposal of Iamia marina sp. nov., a novel species of the genus Iamia.</title>
        <authorList>
            <person name="He Y."/>
            <person name="Tian X."/>
        </authorList>
    </citation>
    <scope>NUCLEOTIDE SEQUENCE</scope>
    <source>
        <strain evidence="4">DSM 19957</strain>
    </source>
</reference>
<dbReference type="Gene3D" id="3.40.50.720">
    <property type="entry name" value="NAD(P)-binding Rossmann-like Domain"/>
    <property type="match status" value="1"/>
</dbReference>
<dbReference type="Pfam" id="PF19045">
    <property type="entry name" value="Ligase_CoA_2"/>
    <property type="match status" value="1"/>
</dbReference>
<dbReference type="Pfam" id="PF13549">
    <property type="entry name" value="ATP-grasp_5"/>
    <property type="match status" value="1"/>
</dbReference>
<evidence type="ECO:0000313" key="5">
    <source>
        <dbReference type="Proteomes" id="UP001216390"/>
    </source>
</evidence>
<dbReference type="Gene3D" id="3.30.1490.20">
    <property type="entry name" value="ATP-grasp fold, A domain"/>
    <property type="match status" value="1"/>
</dbReference>
<keyword evidence="1" id="KW-0547">Nucleotide-binding</keyword>